<gene>
    <name evidence="3" type="ORF">METZ01_LOCUS42904</name>
</gene>
<organism evidence="3">
    <name type="scientific">marine metagenome</name>
    <dbReference type="NCBI Taxonomy" id="408172"/>
    <lineage>
        <taxon>unclassified sequences</taxon>
        <taxon>metagenomes</taxon>
        <taxon>ecological metagenomes</taxon>
    </lineage>
</organism>
<proteinExistence type="predicted"/>
<evidence type="ECO:0000313" key="3">
    <source>
        <dbReference type="EMBL" id="SUZ90050.1"/>
    </source>
</evidence>
<dbReference type="SUPFAM" id="SSF49344">
    <property type="entry name" value="CBD9-like"/>
    <property type="match status" value="1"/>
</dbReference>
<protein>
    <submittedName>
        <fullName evidence="3">Uncharacterized protein</fullName>
    </submittedName>
</protein>
<dbReference type="Pfam" id="PF19313">
    <property type="entry name" value="DUF5916"/>
    <property type="match status" value="1"/>
</dbReference>
<dbReference type="GO" id="GO:0004553">
    <property type="term" value="F:hydrolase activity, hydrolyzing O-glycosyl compounds"/>
    <property type="evidence" value="ECO:0007669"/>
    <property type="project" value="InterPro"/>
</dbReference>
<dbReference type="GO" id="GO:0016052">
    <property type="term" value="P:carbohydrate catabolic process"/>
    <property type="evidence" value="ECO:0007669"/>
    <property type="project" value="InterPro"/>
</dbReference>
<feature type="domain" description="DUF5916" evidence="2">
    <location>
        <begin position="243"/>
        <end position="626"/>
    </location>
</feature>
<dbReference type="InterPro" id="IPR010502">
    <property type="entry name" value="Carb-bd_dom_fam9"/>
</dbReference>
<sequence>MKPRYFPLYILILSFVSAGETEIDLSNYPRPTMYTVKRMGEITIDGMVNEAAWMVADSISEFYQSQPNPGYSATEQTVVRILYDEDYLYVSAILYDSEPEKIIIESLEQDFDTQSNDCFAIMLDTFNDDKSGYGFLFNPAGAIKDMYINNDGTSINGAWEGIVDVKTSIDEYGWQIEMAFPLTSLRFNPSDAEQDWGINFLRRIRRKREDIYWSPIEPFEKLLTISKGGTLKGLKGIAPGRNLQVKPFAVGNNFSGENSSNQSDAGLDIKYSITPSLTLDATYNTDFSQVEADEERVNLTRFPLFFPEKRDFFLENASLFEFGDISNYLYRMAPHRYSRSFTMFHSRRIGLENGQEIPVSGGARLSGKVGNFDVGYLNMATESIEDIPQTQFNVVRARGNILKKSNVGAIFIDRNSAGGERDHQSLGIDLNLSINKLLLYSYFAQTENPNTEGDNSAGRMVLAWRDKKWDLSTYYKKVGKAFDPQVGFMQRNNVGESFATVGYHKRYSKGPFLNLNPYVFINQFDNLDGYLESRALKAGLDIQFMNGAMLFSGITRTDEVIKTPFSLYGAEVPADEYVFNNLSLYYRGDRTKFITFNGNASIGDYFHGTRNSVGLSASIKRGYRFIVDIGMNKNVVKFPDATVNADVYTLKIKYNHSVKILNKLYFQYNTADEKLVTNFRMNLIHAPLSDLFLVYSNISDVNGDEKDDGMIALKFTKLFTL</sequence>
<dbReference type="InterPro" id="IPR045670">
    <property type="entry name" value="DUF5916"/>
</dbReference>
<dbReference type="EMBL" id="UINC01001862">
    <property type="protein sequence ID" value="SUZ90050.1"/>
    <property type="molecule type" value="Genomic_DNA"/>
</dbReference>
<evidence type="ECO:0000259" key="1">
    <source>
        <dbReference type="Pfam" id="PF06452"/>
    </source>
</evidence>
<dbReference type="CDD" id="cd09618">
    <property type="entry name" value="CBM9_like_2"/>
    <property type="match status" value="1"/>
</dbReference>
<evidence type="ECO:0000259" key="2">
    <source>
        <dbReference type="Pfam" id="PF19313"/>
    </source>
</evidence>
<feature type="domain" description="Carbohydrate-binding" evidence="1">
    <location>
        <begin position="44"/>
        <end position="199"/>
    </location>
</feature>
<name>A0A381RED6_9ZZZZ</name>
<accession>A0A381RED6</accession>
<dbReference type="Pfam" id="PF06452">
    <property type="entry name" value="CBM9_1"/>
    <property type="match status" value="1"/>
</dbReference>
<dbReference type="GO" id="GO:0030246">
    <property type="term" value="F:carbohydrate binding"/>
    <property type="evidence" value="ECO:0007669"/>
    <property type="project" value="InterPro"/>
</dbReference>
<dbReference type="AlphaFoldDB" id="A0A381RED6"/>
<dbReference type="Gene3D" id="2.60.40.1190">
    <property type="match status" value="1"/>
</dbReference>
<reference evidence="3" key="1">
    <citation type="submission" date="2018-05" db="EMBL/GenBank/DDBJ databases">
        <authorList>
            <person name="Lanie J.A."/>
            <person name="Ng W.-L."/>
            <person name="Kazmierczak K.M."/>
            <person name="Andrzejewski T.M."/>
            <person name="Davidsen T.M."/>
            <person name="Wayne K.J."/>
            <person name="Tettelin H."/>
            <person name="Glass J.I."/>
            <person name="Rusch D."/>
            <person name="Podicherti R."/>
            <person name="Tsui H.-C.T."/>
            <person name="Winkler M.E."/>
        </authorList>
    </citation>
    <scope>NUCLEOTIDE SEQUENCE</scope>
</reference>